<accession>A0A8R1IGL0</accession>
<sequence length="39" mass="4906">MVRIRNGMNQKRPIQKWYESEVIQSEVYLYRDMKPNLYK</sequence>
<dbReference type="AlphaFoldDB" id="A0A8R1IGL0"/>
<reference evidence="2" key="1">
    <citation type="submission" date="2010-08" db="EMBL/GenBank/DDBJ databases">
        <authorList>
            <consortium name="Caenorhabditis japonica Sequencing Consortium"/>
            <person name="Wilson R.K."/>
        </authorList>
    </citation>
    <scope>NUCLEOTIDE SEQUENCE [LARGE SCALE GENOMIC DNA]</scope>
    <source>
        <strain evidence="2">DF5081</strain>
    </source>
</reference>
<evidence type="ECO:0000313" key="1">
    <source>
        <dbReference type="EnsemblMetazoa" id="CJA32477.1"/>
    </source>
</evidence>
<dbReference type="Proteomes" id="UP000005237">
    <property type="component" value="Unassembled WGS sequence"/>
</dbReference>
<evidence type="ECO:0000313" key="2">
    <source>
        <dbReference type="Proteomes" id="UP000005237"/>
    </source>
</evidence>
<keyword evidence="2" id="KW-1185">Reference proteome</keyword>
<name>A0A8R1IGL0_CAEJA</name>
<proteinExistence type="predicted"/>
<protein>
    <submittedName>
        <fullName evidence="1">Uncharacterized protein</fullName>
    </submittedName>
</protein>
<reference evidence="1" key="2">
    <citation type="submission" date="2022-06" db="UniProtKB">
        <authorList>
            <consortium name="EnsemblMetazoa"/>
        </authorList>
    </citation>
    <scope>IDENTIFICATION</scope>
    <source>
        <strain evidence="1">DF5081</strain>
    </source>
</reference>
<dbReference type="EnsemblMetazoa" id="CJA32477.1">
    <property type="protein sequence ID" value="CJA32477.1"/>
    <property type="gene ID" value="WBGene00208324"/>
</dbReference>
<organism evidence="1 2">
    <name type="scientific">Caenorhabditis japonica</name>
    <dbReference type="NCBI Taxonomy" id="281687"/>
    <lineage>
        <taxon>Eukaryota</taxon>
        <taxon>Metazoa</taxon>
        <taxon>Ecdysozoa</taxon>
        <taxon>Nematoda</taxon>
        <taxon>Chromadorea</taxon>
        <taxon>Rhabditida</taxon>
        <taxon>Rhabditina</taxon>
        <taxon>Rhabditomorpha</taxon>
        <taxon>Rhabditoidea</taxon>
        <taxon>Rhabditidae</taxon>
        <taxon>Peloderinae</taxon>
        <taxon>Caenorhabditis</taxon>
    </lineage>
</organism>